<dbReference type="AlphaFoldDB" id="A0A4Y7SB29"/>
<feature type="compositionally biased region" description="Polar residues" evidence="1">
    <location>
        <begin position="150"/>
        <end position="163"/>
    </location>
</feature>
<keyword evidence="4" id="KW-1185">Reference proteome</keyword>
<keyword evidence="2" id="KW-1133">Transmembrane helix</keyword>
<feature type="compositionally biased region" description="Low complexity" evidence="1">
    <location>
        <begin position="86"/>
        <end position="98"/>
    </location>
</feature>
<feature type="transmembrane region" description="Helical" evidence="2">
    <location>
        <begin position="271"/>
        <end position="291"/>
    </location>
</feature>
<sequence length="349" mass="38859">MASIPPFVPPFFSSKYRRPPFPPLRPPRRLCPSTQRLHRHALLPSPHLHTNTHPPSPYTLLPHRPTTRSHQPTPTQQPAASPPPAASTTSSSPPRSTSPSPPSPPSPKSRPSPPSSSRRPRPPTSVPWGVLLVWKGGRTRTQDGNMKKGGSTNTRSRSWSNEQGAGGPHSGVRTRVLPHARAFLHPRVSPVFYPPLFLEFRPRFHFPRSSFAGLYGPRDPPERRRRRDRRRRESQGGRVLGEDGGEAVVGVGRWRGWEEEGWGCVSLRRRLGWVGCVYAGFGVWSVLPFHWFFAVCAIWFFGYPGGSVGAFLAGWRFSGFRVACARSSRPSSIPPLPPFPPSCVEAWRS</sequence>
<organism evidence="3 4">
    <name type="scientific">Coprinellus micaceus</name>
    <name type="common">Glistening ink-cap mushroom</name>
    <name type="synonym">Coprinus micaceus</name>
    <dbReference type="NCBI Taxonomy" id="71717"/>
    <lineage>
        <taxon>Eukaryota</taxon>
        <taxon>Fungi</taxon>
        <taxon>Dikarya</taxon>
        <taxon>Basidiomycota</taxon>
        <taxon>Agaricomycotina</taxon>
        <taxon>Agaricomycetes</taxon>
        <taxon>Agaricomycetidae</taxon>
        <taxon>Agaricales</taxon>
        <taxon>Agaricineae</taxon>
        <taxon>Psathyrellaceae</taxon>
        <taxon>Coprinellus</taxon>
    </lineage>
</organism>
<feature type="transmembrane region" description="Helical" evidence="2">
    <location>
        <begin position="297"/>
        <end position="317"/>
    </location>
</feature>
<evidence type="ECO:0000313" key="4">
    <source>
        <dbReference type="Proteomes" id="UP000298030"/>
    </source>
</evidence>
<accession>A0A4Y7SB29</accession>
<reference evidence="3 4" key="1">
    <citation type="journal article" date="2019" name="Nat. Ecol. Evol.">
        <title>Megaphylogeny resolves global patterns of mushroom evolution.</title>
        <authorList>
            <person name="Varga T."/>
            <person name="Krizsan K."/>
            <person name="Foldi C."/>
            <person name="Dima B."/>
            <person name="Sanchez-Garcia M."/>
            <person name="Sanchez-Ramirez S."/>
            <person name="Szollosi G.J."/>
            <person name="Szarkandi J.G."/>
            <person name="Papp V."/>
            <person name="Albert L."/>
            <person name="Andreopoulos W."/>
            <person name="Angelini C."/>
            <person name="Antonin V."/>
            <person name="Barry K.W."/>
            <person name="Bougher N.L."/>
            <person name="Buchanan P."/>
            <person name="Buyck B."/>
            <person name="Bense V."/>
            <person name="Catcheside P."/>
            <person name="Chovatia M."/>
            <person name="Cooper J."/>
            <person name="Damon W."/>
            <person name="Desjardin D."/>
            <person name="Finy P."/>
            <person name="Geml J."/>
            <person name="Haridas S."/>
            <person name="Hughes K."/>
            <person name="Justo A."/>
            <person name="Karasinski D."/>
            <person name="Kautmanova I."/>
            <person name="Kiss B."/>
            <person name="Kocsube S."/>
            <person name="Kotiranta H."/>
            <person name="LaButti K.M."/>
            <person name="Lechner B.E."/>
            <person name="Liimatainen K."/>
            <person name="Lipzen A."/>
            <person name="Lukacs Z."/>
            <person name="Mihaltcheva S."/>
            <person name="Morgado L.N."/>
            <person name="Niskanen T."/>
            <person name="Noordeloos M.E."/>
            <person name="Ohm R.A."/>
            <person name="Ortiz-Santana B."/>
            <person name="Ovrebo C."/>
            <person name="Racz N."/>
            <person name="Riley R."/>
            <person name="Savchenko A."/>
            <person name="Shiryaev A."/>
            <person name="Soop K."/>
            <person name="Spirin V."/>
            <person name="Szebenyi C."/>
            <person name="Tomsovsky M."/>
            <person name="Tulloss R.E."/>
            <person name="Uehling J."/>
            <person name="Grigoriev I.V."/>
            <person name="Vagvolgyi C."/>
            <person name="Papp T."/>
            <person name="Martin F.M."/>
            <person name="Miettinen O."/>
            <person name="Hibbett D.S."/>
            <person name="Nagy L.G."/>
        </authorList>
    </citation>
    <scope>NUCLEOTIDE SEQUENCE [LARGE SCALE GENOMIC DNA]</scope>
    <source>
        <strain evidence="3 4">FP101781</strain>
    </source>
</reference>
<gene>
    <name evidence="3" type="ORF">FA13DRAFT_592421</name>
</gene>
<keyword evidence="2" id="KW-0472">Membrane</keyword>
<dbReference type="Proteomes" id="UP000298030">
    <property type="component" value="Unassembled WGS sequence"/>
</dbReference>
<feature type="region of interest" description="Disordered" evidence="1">
    <location>
        <begin position="1"/>
        <end position="173"/>
    </location>
</feature>
<keyword evidence="2" id="KW-0812">Transmembrane</keyword>
<dbReference type="EMBL" id="QPFP01000246">
    <property type="protein sequence ID" value="TEB18515.1"/>
    <property type="molecule type" value="Genomic_DNA"/>
</dbReference>
<feature type="compositionally biased region" description="Pro residues" evidence="1">
    <location>
        <begin position="99"/>
        <end position="114"/>
    </location>
</feature>
<feature type="compositionally biased region" description="Low complexity" evidence="1">
    <location>
        <begin position="1"/>
        <end position="14"/>
    </location>
</feature>
<evidence type="ECO:0000256" key="1">
    <source>
        <dbReference type="SAM" id="MobiDB-lite"/>
    </source>
</evidence>
<evidence type="ECO:0000256" key="2">
    <source>
        <dbReference type="SAM" id="Phobius"/>
    </source>
</evidence>
<feature type="region of interest" description="Disordered" evidence="1">
    <location>
        <begin position="215"/>
        <end position="243"/>
    </location>
</feature>
<protein>
    <submittedName>
        <fullName evidence="3">Uncharacterized protein</fullName>
    </submittedName>
</protein>
<name>A0A4Y7SB29_COPMI</name>
<feature type="compositionally biased region" description="Basic residues" evidence="1">
    <location>
        <begin position="223"/>
        <end position="232"/>
    </location>
</feature>
<evidence type="ECO:0000313" key="3">
    <source>
        <dbReference type="EMBL" id="TEB18515.1"/>
    </source>
</evidence>
<comment type="caution">
    <text evidence="3">The sequence shown here is derived from an EMBL/GenBank/DDBJ whole genome shotgun (WGS) entry which is preliminary data.</text>
</comment>
<proteinExistence type="predicted"/>
<dbReference type="STRING" id="71717.A0A4Y7SB29"/>